<evidence type="ECO:0000256" key="2">
    <source>
        <dbReference type="PROSITE-ProRule" id="PRU00335"/>
    </source>
</evidence>
<keyword evidence="1 2" id="KW-0238">DNA-binding</keyword>
<keyword evidence="6" id="KW-1185">Reference proteome</keyword>
<dbReference type="Proteomes" id="UP000199202">
    <property type="component" value="Unassembled WGS sequence"/>
</dbReference>
<feature type="region of interest" description="Disordered" evidence="3">
    <location>
        <begin position="44"/>
        <end position="65"/>
    </location>
</feature>
<evidence type="ECO:0000259" key="4">
    <source>
        <dbReference type="PROSITE" id="PS50977"/>
    </source>
</evidence>
<dbReference type="STRING" id="633440.SAMN05421869_102479"/>
<dbReference type="GO" id="GO:0003677">
    <property type="term" value="F:DNA binding"/>
    <property type="evidence" value="ECO:0007669"/>
    <property type="project" value="UniProtKB-UniRule"/>
</dbReference>
<organism evidence="5 6">
    <name type="scientific">Nonomuraea jiangxiensis</name>
    <dbReference type="NCBI Taxonomy" id="633440"/>
    <lineage>
        <taxon>Bacteria</taxon>
        <taxon>Bacillati</taxon>
        <taxon>Actinomycetota</taxon>
        <taxon>Actinomycetes</taxon>
        <taxon>Streptosporangiales</taxon>
        <taxon>Streptosporangiaceae</taxon>
        <taxon>Nonomuraea</taxon>
    </lineage>
</organism>
<gene>
    <name evidence="5" type="ORF">SAMN05421869_102479</name>
</gene>
<evidence type="ECO:0000313" key="5">
    <source>
        <dbReference type="EMBL" id="SDH53009.1"/>
    </source>
</evidence>
<dbReference type="Pfam" id="PF00440">
    <property type="entry name" value="TetR_N"/>
    <property type="match status" value="1"/>
</dbReference>
<evidence type="ECO:0000256" key="3">
    <source>
        <dbReference type="SAM" id="MobiDB-lite"/>
    </source>
</evidence>
<dbReference type="InterPro" id="IPR009057">
    <property type="entry name" value="Homeodomain-like_sf"/>
</dbReference>
<protein>
    <submittedName>
        <fullName evidence="5">Regulatory protein, tetR family</fullName>
    </submittedName>
</protein>
<proteinExistence type="predicted"/>
<reference evidence="5 6" key="1">
    <citation type="submission" date="2016-10" db="EMBL/GenBank/DDBJ databases">
        <authorList>
            <person name="de Groot N.N."/>
        </authorList>
    </citation>
    <scope>NUCLEOTIDE SEQUENCE [LARGE SCALE GENOMIC DNA]</scope>
    <source>
        <strain evidence="5 6">CGMCC 4.6533</strain>
    </source>
</reference>
<sequence length="271" mass="29514">MTVPDIADRAEVGRITFFRYFGDKQKVVFAVEEEWLNDVARHHRELRPGSPPSLPEAPALPRDTTETVCARATRDPARYTLRRRLIAEKPELGDRAVRKQRRLMELMTEDPRQREASAETAVLAPQPAPACDQAGHELAAGDPRALWPSVAAAFDRLGVIAAPAPTRSPRKTDPPPDGPQTQPPVLGLGSAPVPDWDSAPVPDAAGLPGVLPGLDVRRLDAQARQDGADLLTMVVGVVERLGEEDAGADFARPLVHDDHAFHVDRLGRHVL</sequence>
<dbReference type="SUPFAM" id="SSF46689">
    <property type="entry name" value="Homeodomain-like"/>
    <property type="match status" value="1"/>
</dbReference>
<feature type="region of interest" description="Disordered" evidence="3">
    <location>
        <begin position="162"/>
        <end position="199"/>
    </location>
</feature>
<accession>A0A1G8D6N5</accession>
<name>A0A1G8D6N5_9ACTN</name>
<dbReference type="Gene3D" id="1.10.357.10">
    <property type="entry name" value="Tetracycline Repressor, domain 2"/>
    <property type="match status" value="1"/>
</dbReference>
<dbReference type="InterPro" id="IPR001647">
    <property type="entry name" value="HTH_TetR"/>
</dbReference>
<dbReference type="EMBL" id="FNDJ01000002">
    <property type="protein sequence ID" value="SDH53009.1"/>
    <property type="molecule type" value="Genomic_DNA"/>
</dbReference>
<feature type="domain" description="HTH tetR-type" evidence="4">
    <location>
        <begin position="1"/>
        <end position="39"/>
    </location>
</feature>
<dbReference type="PROSITE" id="PS50977">
    <property type="entry name" value="HTH_TETR_2"/>
    <property type="match status" value="1"/>
</dbReference>
<feature type="DNA-binding region" description="H-T-H motif" evidence="2">
    <location>
        <begin position="2"/>
        <end position="21"/>
    </location>
</feature>
<evidence type="ECO:0000313" key="6">
    <source>
        <dbReference type="Proteomes" id="UP000199202"/>
    </source>
</evidence>
<dbReference type="AlphaFoldDB" id="A0A1G8D6N5"/>
<evidence type="ECO:0000256" key="1">
    <source>
        <dbReference type="ARBA" id="ARBA00023125"/>
    </source>
</evidence>